<feature type="compositionally biased region" description="Basic and acidic residues" evidence="2">
    <location>
        <begin position="1"/>
        <end position="22"/>
    </location>
</feature>
<protein>
    <recommendedName>
        <fullName evidence="3">CCHC-type domain-containing protein</fullName>
    </recommendedName>
</protein>
<dbReference type="Gene3D" id="4.10.60.10">
    <property type="entry name" value="Zinc finger, CCHC-type"/>
    <property type="match status" value="1"/>
</dbReference>
<evidence type="ECO:0000313" key="5">
    <source>
        <dbReference type="Proteomes" id="UP001633002"/>
    </source>
</evidence>
<dbReference type="GO" id="GO:0008270">
    <property type="term" value="F:zinc ion binding"/>
    <property type="evidence" value="ECO:0007669"/>
    <property type="project" value="UniProtKB-KW"/>
</dbReference>
<dbReference type="EMBL" id="JBJQOH010000003">
    <property type="protein sequence ID" value="KAL3691499.1"/>
    <property type="molecule type" value="Genomic_DNA"/>
</dbReference>
<keyword evidence="5" id="KW-1185">Reference proteome</keyword>
<evidence type="ECO:0000259" key="3">
    <source>
        <dbReference type="PROSITE" id="PS50158"/>
    </source>
</evidence>
<accession>A0ABD3HMA9</accession>
<dbReference type="InterPro" id="IPR036875">
    <property type="entry name" value="Znf_CCHC_sf"/>
</dbReference>
<dbReference type="Proteomes" id="UP001633002">
    <property type="component" value="Unassembled WGS sequence"/>
</dbReference>
<organism evidence="4 5">
    <name type="scientific">Riccia sorocarpa</name>
    <dbReference type="NCBI Taxonomy" id="122646"/>
    <lineage>
        <taxon>Eukaryota</taxon>
        <taxon>Viridiplantae</taxon>
        <taxon>Streptophyta</taxon>
        <taxon>Embryophyta</taxon>
        <taxon>Marchantiophyta</taxon>
        <taxon>Marchantiopsida</taxon>
        <taxon>Marchantiidae</taxon>
        <taxon>Marchantiales</taxon>
        <taxon>Ricciaceae</taxon>
        <taxon>Riccia</taxon>
    </lineage>
</organism>
<reference evidence="4 5" key="1">
    <citation type="submission" date="2024-09" db="EMBL/GenBank/DDBJ databases">
        <title>Chromosome-scale assembly of Riccia sorocarpa.</title>
        <authorList>
            <person name="Paukszto L."/>
        </authorList>
    </citation>
    <scope>NUCLEOTIDE SEQUENCE [LARGE SCALE GENOMIC DNA]</scope>
    <source>
        <strain evidence="4">LP-2024</strain>
        <tissue evidence="4">Aerial parts of the thallus</tissue>
    </source>
</reference>
<dbReference type="AlphaFoldDB" id="A0ABD3HMA9"/>
<dbReference type="SUPFAM" id="SSF57756">
    <property type="entry name" value="Retrovirus zinc finger-like domains"/>
    <property type="match status" value="1"/>
</dbReference>
<keyword evidence="1" id="KW-0479">Metal-binding</keyword>
<evidence type="ECO:0000256" key="1">
    <source>
        <dbReference type="PROSITE-ProRule" id="PRU00047"/>
    </source>
</evidence>
<keyword evidence="1" id="KW-0863">Zinc-finger</keyword>
<dbReference type="PANTHER" id="PTHR31286:SF180">
    <property type="entry name" value="OS10G0362600 PROTEIN"/>
    <property type="match status" value="1"/>
</dbReference>
<name>A0ABD3HMA9_9MARC</name>
<dbReference type="PANTHER" id="PTHR31286">
    <property type="entry name" value="GLYCINE-RICH CELL WALL STRUCTURAL PROTEIN 1.8-LIKE"/>
    <property type="match status" value="1"/>
</dbReference>
<feature type="compositionally biased region" description="Low complexity" evidence="2">
    <location>
        <begin position="564"/>
        <end position="576"/>
    </location>
</feature>
<sequence>MQHNQERVLRRTTLEPTADKENVGGITREPIFQDASSAFREVNVRQFEAIKNNDGRDEPSRCVLGEIKNGQSSRKCNEKTGSPVAKRRCKPLLLMDALPKQVAEQKARQQRSGNKGHDGDPDTLLGKSTRQNLAANFGKPPPMQSQIGQPKVLHRATVPEPKPGTNGADGNGPSKAATEIHEKPATYADKVTQNEGRDKWGEIKTTFFHLRKTQPEQKEVVVRTVLDTQQLANRLDFLRRKTFVLYTVDVSPSRDVVAEWAEAILYQEMGSEVTRVRVLNKHCYLITVDKEEDMDLILEATPLYLGPHMVFALQWETTFDSANLETAKVPVWVELPNIHPCMEAFGPQLLKSIGEVLFTTCEETDCHYMSIKGCLRLDLSRELPELIEVVDPDTNETYLQLILYRSFPNACFSCHQRGHLVRHCPTRKLRRQAEKGTEGKGPAEKGDKQHEKAPAKSDTRSTDAKEKQDREARKGDRIISENPYAALGAEETEAEQNERESQDLHVEDQTDEDKRTEQTKETNEHAVNQEDMEVTKEKRKRQQEAEVADTNHPGDGLEIRDHGQASGPQAASASSPRRTYDITRGAGQKARGSREQRQASKNSR</sequence>
<dbReference type="InterPro" id="IPR001878">
    <property type="entry name" value="Znf_CCHC"/>
</dbReference>
<feature type="compositionally biased region" description="Basic and acidic residues" evidence="2">
    <location>
        <begin position="431"/>
        <end position="479"/>
    </location>
</feature>
<evidence type="ECO:0000256" key="2">
    <source>
        <dbReference type="SAM" id="MobiDB-lite"/>
    </source>
</evidence>
<dbReference type="InterPro" id="IPR040256">
    <property type="entry name" value="At4g02000-like"/>
</dbReference>
<proteinExistence type="predicted"/>
<feature type="region of interest" description="Disordered" evidence="2">
    <location>
        <begin position="101"/>
        <end position="193"/>
    </location>
</feature>
<feature type="region of interest" description="Disordered" evidence="2">
    <location>
        <begin position="1"/>
        <end position="28"/>
    </location>
</feature>
<keyword evidence="1" id="KW-0862">Zinc</keyword>
<evidence type="ECO:0000313" key="4">
    <source>
        <dbReference type="EMBL" id="KAL3691499.1"/>
    </source>
</evidence>
<comment type="caution">
    <text evidence="4">The sequence shown here is derived from an EMBL/GenBank/DDBJ whole genome shotgun (WGS) entry which is preliminary data.</text>
</comment>
<feature type="compositionally biased region" description="Basic and acidic residues" evidence="2">
    <location>
        <begin position="496"/>
        <end position="536"/>
    </location>
</feature>
<gene>
    <name evidence="4" type="ORF">R1sor_005150</name>
</gene>
<feature type="region of interest" description="Disordered" evidence="2">
    <location>
        <begin position="426"/>
        <end position="604"/>
    </location>
</feature>
<feature type="domain" description="CCHC-type" evidence="3">
    <location>
        <begin position="411"/>
        <end position="425"/>
    </location>
</feature>
<dbReference type="PROSITE" id="PS50158">
    <property type="entry name" value="ZF_CCHC"/>
    <property type="match status" value="1"/>
</dbReference>